<accession>A0A4W6BPU4</accession>
<evidence type="ECO:0000259" key="1">
    <source>
        <dbReference type="Pfam" id="PF14973"/>
    </source>
</evidence>
<dbReference type="GeneTree" id="ENSGT01050000245396"/>
<dbReference type="AlphaFoldDB" id="A0A4W6BPU4"/>
<name>A0A4W6BPU4_LATCA</name>
<dbReference type="PANTHER" id="PTHR15512:SF0">
    <property type="entry name" value="TERF1-INTERACTING NUCLEAR FACTOR 2"/>
    <property type="match status" value="1"/>
</dbReference>
<proteinExistence type="predicted"/>
<protein>
    <recommendedName>
        <fullName evidence="1">TERF1-interacting nuclear factor 2 N-terminal domain-containing protein</fullName>
    </recommendedName>
</protein>
<dbReference type="GO" id="GO:0042162">
    <property type="term" value="F:telomeric DNA binding"/>
    <property type="evidence" value="ECO:0007669"/>
    <property type="project" value="TreeGrafter"/>
</dbReference>
<dbReference type="Ensembl" id="ENSLCAT00010000473.1">
    <property type="protein sequence ID" value="ENSLCAP00010000450.1"/>
    <property type="gene ID" value="ENSLCAG00010000304.1"/>
</dbReference>
<reference evidence="3" key="1">
    <citation type="submission" date="2015-09" db="EMBL/GenBank/DDBJ databases">
        <authorList>
            <person name="Sai Rama Sridatta P."/>
        </authorList>
    </citation>
    <scope>NUCLEOTIDE SEQUENCE [LARGE SCALE GENOMIC DNA]</scope>
</reference>
<reference evidence="2" key="3">
    <citation type="submission" date="2025-09" db="UniProtKB">
        <authorList>
            <consortium name="Ensembl"/>
        </authorList>
    </citation>
    <scope>IDENTIFICATION</scope>
</reference>
<dbReference type="InParanoid" id="A0A4W6BPU4"/>
<dbReference type="PANTHER" id="PTHR15512">
    <property type="entry name" value="TERF1-INTERACTING NUCLEAR FACTOR 2"/>
    <property type="match status" value="1"/>
</dbReference>
<dbReference type="InterPro" id="IPR039098">
    <property type="entry name" value="TINF2"/>
</dbReference>
<reference evidence="2" key="2">
    <citation type="submission" date="2025-08" db="UniProtKB">
        <authorList>
            <consortium name="Ensembl"/>
        </authorList>
    </citation>
    <scope>IDENTIFICATION</scope>
</reference>
<dbReference type="GO" id="GO:0070187">
    <property type="term" value="C:shelterin complex"/>
    <property type="evidence" value="ECO:0007669"/>
    <property type="project" value="InterPro"/>
</dbReference>
<dbReference type="STRING" id="8187.ENSLCAP00010000450"/>
<evidence type="ECO:0000313" key="2">
    <source>
        <dbReference type="Ensembl" id="ENSLCAP00010000450.1"/>
    </source>
</evidence>
<dbReference type="Proteomes" id="UP000314980">
    <property type="component" value="Unassembled WGS sequence"/>
</dbReference>
<dbReference type="Pfam" id="PF14973">
    <property type="entry name" value="TINF2_N"/>
    <property type="match status" value="1"/>
</dbReference>
<dbReference type="GO" id="GO:0016233">
    <property type="term" value="P:telomere capping"/>
    <property type="evidence" value="ECO:0007669"/>
    <property type="project" value="InterPro"/>
</dbReference>
<evidence type="ECO:0000313" key="3">
    <source>
        <dbReference type="Proteomes" id="UP000314980"/>
    </source>
</evidence>
<feature type="domain" description="TERF1-interacting nuclear factor 2 N-terminal" evidence="1">
    <location>
        <begin position="37"/>
        <end position="82"/>
    </location>
</feature>
<organism evidence="2 3">
    <name type="scientific">Lates calcarifer</name>
    <name type="common">Barramundi</name>
    <name type="synonym">Holocentrus calcarifer</name>
    <dbReference type="NCBI Taxonomy" id="8187"/>
    <lineage>
        <taxon>Eukaryota</taxon>
        <taxon>Metazoa</taxon>
        <taxon>Chordata</taxon>
        <taxon>Craniata</taxon>
        <taxon>Vertebrata</taxon>
        <taxon>Euteleostomi</taxon>
        <taxon>Actinopterygii</taxon>
        <taxon>Neopterygii</taxon>
        <taxon>Teleostei</taxon>
        <taxon>Neoteleostei</taxon>
        <taxon>Acanthomorphata</taxon>
        <taxon>Carangaria</taxon>
        <taxon>Carangaria incertae sedis</taxon>
        <taxon>Centropomidae</taxon>
        <taxon>Lates</taxon>
    </lineage>
</organism>
<dbReference type="GO" id="GO:1904356">
    <property type="term" value="P:regulation of telomere maintenance via telomere lengthening"/>
    <property type="evidence" value="ECO:0007669"/>
    <property type="project" value="TreeGrafter"/>
</dbReference>
<dbReference type="InterPro" id="IPR029400">
    <property type="entry name" value="TINF2_N"/>
</dbReference>
<keyword evidence="3" id="KW-1185">Reference proteome</keyword>
<sequence length="96" mass="10551">MNGLYSLCFVPCTDASLPFDALQLLAPPVRLVSAALWKVLKQRDVVQYGVVEEFVTSACETVPGLLTVRHQGKLALGLRGRVRETRSALRLPLHPP</sequence>